<keyword evidence="2" id="KW-0812">Transmembrane</keyword>
<accession>A0AAD6G9R9</accession>
<keyword evidence="2" id="KW-0472">Membrane</keyword>
<dbReference type="Proteomes" id="UP001220324">
    <property type="component" value="Unassembled WGS sequence"/>
</dbReference>
<keyword evidence="2" id="KW-1133">Transmembrane helix</keyword>
<gene>
    <name evidence="3" type="ORF">N7494_010425</name>
</gene>
<dbReference type="EMBL" id="JAQIZZ010000008">
    <property type="protein sequence ID" value="KAJ5523775.1"/>
    <property type="molecule type" value="Genomic_DNA"/>
</dbReference>
<feature type="transmembrane region" description="Helical" evidence="2">
    <location>
        <begin position="638"/>
        <end position="661"/>
    </location>
</feature>
<evidence type="ECO:0008006" key="5">
    <source>
        <dbReference type="Google" id="ProtNLM"/>
    </source>
</evidence>
<name>A0AAD6G9R9_9EURO</name>
<protein>
    <recommendedName>
        <fullName evidence="5">Heterokaryon incompatibility domain-containing protein</fullName>
    </recommendedName>
</protein>
<evidence type="ECO:0000256" key="1">
    <source>
        <dbReference type="SAM" id="MobiDB-lite"/>
    </source>
</evidence>
<dbReference type="AlphaFoldDB" id="A0AAD6G9R9"/>
<reference evidence="3 4" key="1">
    <citation type="journal article" date="2023" name="IMA Fungus">
        <title>Comparative genomic study of the Penicillium genus elucidates a diverse pangenome and 15 lateral gene transfer events.</title>
        <authorList>
            <person name="Petersen C."/>
            <person name="Sorensen T."/>
            <person name="Nielsen M.R."/>
            <person name="Sondergaard T.E."/>
            <person name="Sorensen J.L."/>
            <person name="Fitzpatrick D.A."/>
            <person name="Frisvad J.C."/>
            <person name="Nielsen K.L."/>
        </authorList>
    </citation>
    <scope>NUCLEOTIDE SEQUENCE [LARGE SCALE GENOMIC DNA]</scope>
    <source>
        <strain evidence="3 4">IBT 35679</strain>
    </source>
</reference>
<proteinExistence type="predicted"/>
<evidence type="ECO:0000256" key="2">
    <source>
        <dbReference type="SAM" id="Phobius"/>
    </source>
</evidence>
<organism evidence="3 4">
    <name type="scientific">Penicillium frequentans</name>
    <dbReference type="NCBI Taxonomy" id="3151616"/>
    <lineage>
        <taxon>Eukaryota</taxon>
        <taxon>Fungi</taxon>
        <taxon>Dikarya</taxon>
        <taxon>Ascomycota</taxon>
        <taxon>Pezizomycotina</taxon>
        <taxon>Eurotiomycetes</taxon>
        <taxon>Eurotiomycetidae</taxon>
        <taxon>Eurotiales</taxon>
        <taxon>Aspergillaceae</taxon>
        <taxon>Penicillium</taxon>
    </lineage>
</organism>
<evidence type="ECO:0000313" key="3">
    <source>
        <dbReference type="EMBL" id="KAJ5523775.1"/>
    </source>
</evidence>
<feature type="transmembrane region" description="Helical" evidence="2">
    <location>
        <begin position="560"/>
        <end position="580"/>
    </location>
</feature>
<evidence type="ECO:0000313" key="4">
    <source>
        <dbReference type="Proteomes" id="UP001220324"/>
    </source>
</evidence>
<comment type="caution">
    <text evidence="3">The sequence shown here is derived from an EMBL/GenBank/DDBJ whole genome shotgun (WGS) entry which is preliminary data.</text>
</comment>
<sequence length="826" mass="93832">MEDVEMAKEGSHISKVPKTTLRGYSGNFFSKTAKYQVVAYPHSYKGPGDTSFDKSSKYRHKDHFQRIYKGSLDERFLDPVTGKVKELIVQCVDNVYNGPQNSTYKRTFIRNVSPLTLRLANWPMSRFDEEEERKETEEKEVKPKSLKRMLSSFELLVKWPISCFLLYPVVAIPSFTSTGQIVNQGGYDPFPYRYWGYCKVSRNALERKVLKSSHGASLNSAITSSSLNMDRILEPRTLCFDTGQDQAQTQQVEEWKKNPQNSSPHKKCPEYVFVAYTRSQFPDSLECQIAIHAIGLKAARDAKVPAYWLDVACINADDKDNDIYRISDIVRGAHSLVVAIATPPETPPHGQSEGERVEFLLRQWGERVWTFPEVLLCRNESLKVYERDKDEAIKIMPKNRLAANCWNDPESSRQLLDHFAGNLNLTPLQLIIIALECLFTRKGKYYEGDQSYVLMGLLLKRPRIDRQDSAFQAFARLSLANDSDKVLERLMCLLPEDHSQEWHCVSDGYGVNLWDIEPTCQIAGICDDDTVLIDGAFGATIHWDRFRKVNSRRAASATRIFTQILLHGAPCFLVVGAILWGTTNDVYGLLNGLDDDLTTINNLETHIKDKVKDVVDLSSYVVGKKTLGKVNSLLDWTYFFWAISILLLFTAIAVFVSSPYLTRLLYRGKFWGSQAWLFGFEGYADIKTIESQIFGARLNRLRWSPYGSSLSRHDPDGSGECEGQDPKQDPVVREKIEEAERNGSSGELRIFTLVDTNTMTVTLFEAVRPPTVLLLCAAEGGMQRAIACSYEWSTGTCRRETILRMETPVLEKMSRVSRVKLGVIRK</sequence>
<feature type="region of interest" description="Disordered" evidence="1">
    <location>
        <begin position="709"/>
        <end position="729"/>
    </location>
</feature>
<keyword evidence="4" id="KW-1185">Reference proteome</keyword>